<name>A0A356LEZ8_9BURK</name>
<dbReference type="PIRSF" id="PIRSF000102">
    <property type="entry name" value="Lac_mal_DH"/>
    <property type="match status" value="1"/>
</dbReference>
<feature type="binding site" evidence="5">
    <location>
        <begin position="7"/>
        <end position="12"/>
    </location>
    <ligand>
        <name>NAD(+)</name>
        <dbReference type="ChEBI" id="CHEBI:57540"/>
    </ligand>
</feature>
<feature type="domain" description="Lactate/malate dehydrogenase N-terminal" evidence="7">
    <location>
        <begin position="1"/>
        <end position="139"/>
    </location>
</feature>
<dbReference type="SUPFAM" id="SSF56327">
    <property type="entry name" value="LDH C-terminal domain-like"/>
    <property type="match status" value="1"/>
</dbReference>
<dbReference type="PANTHER" id="PTHR43128">
    <property type="entry name" value="L-2-HYDROXYCARBOXYLATE DEHYDROGENASE (NAD(P)(+))"/>
    <property type="match status" value="1"/>
</dbReference>
<dbReference type="Proteomes" id="UP000264036">
    <property type="component" value="Unassembled WGS sequence"/>
</dbReference>
<comment type="similarity">
    <text evidence="6">Belongs to the LDH/MDH superfamily.</text>
</comment>
<feature type="active site" description="Proton acceptor" evidence="4">
    <location>
        <position position="178"/>
    </location>
</feature>
<accession>A0A356LEZ8</accession>
<keyword evidence="3 5" id="KW-0520">NAD</keyword>
<feature type="domain" description="Lactate/malate dehydrogenase C-terminal" evidence="8">
    <location>
        <begin position="148"/>
        <end position="305"/>
    </location>
</feature>
<organism evidence="9 10">
    <name type="scientific">Advenella kashmirensis</name>
    <dbReference type="NCBI Taxonomy" id="310575"/>
    <lineage>
        <taxon>Bacteria</taxon>
        <taxon>Pseudomonadati</taxon>
        <taxon>Pseudomonadota</taxon>
        <taxon>Betaproteobacteria</taxon>
        <taxon>Burkholderiales</taxon>
        <taxon>Alcaligenaceae</taxon>
    </lineage>
</organism>
<feature type="binding site" evidence="5">
    <location>
        <position position="100"/>
    </location>
    <ligand>
        <name>NAD(+)</name>
        <dbReference type="ChEBI" id="CHEBI:57540"/>
    </ligand>
</feature>
<sequence length="310" mass="33060">MKIGLIGAGAVGRACLMSLAYGGGAREIVLVNRNHKRAQGMVADIQYGTTLLPAVHVRAGHYEDLDQCRLVIVTVGVNEKTGGATDRSDDAGRLRLLDDNAKIYQDIIPKINAVAPGAIILVVTDPPDPLAEVARHYSNAAHVISSGTLLDSQRMRFHIARHAGVHPASVEAMVLGEHGTSQVFIWSGVRIGGVPLARVLDVNEKDCEAFQKKIEEEVRFANISIIEGTGASQLGIGMVTAHITRTILNDEKLVVPIGSHIEAYETTLSLPSLLGKEGVLETYMPALSPSEEDALAASATVIRQAWEGVA</sequence>
<evidence type="ECO:0000313" key="10">
    <source>
        <dbReference type="Proteomes" id="UP000264036"/>
    </source>
</evidence>
<keyword evidence="2 6" id="KW-0560">Oxidoreductase</keyword>
<evidence type="ECO:0000256" key="5">
    <source>
        <dbReference type="PIRSR" id="PIRSR000102-3"/>
    </source>
</evidence>
<dbReference type="EMBL" id="DOEK01000025">
    <property type="protein sequence ID" value="HBP29593.1"/>
    <property type="molecule type" value="Genomic_DNA"/>
</dbReference>
<dbReference type="Gene3D" id="3.40.50.720">
    <property type="entry name" value="NAD(P)-binding Rossmann-like Domain"/>
    <property type="match status" value="1"/>
</dbReference>
<dbReference type="InterPro" id="IPR001236">
    <property type="entry name" value="Lactate/malate_DH_N"/>
</dbReference>
<comment type="function">
    <text evidence="1">Catalyzes the reversible oxidation of malate to oxaloacetate.</text>
</comment>
<evidence type="ECO:0000256" key="3">
    <source>
        <dbReference type="ARBA" id="ARBA00023027"/>
    </source>
</evidence>
<evidence type="ECO:0000256" key="4">
    <source>
        <dbReference type="PIRSR" id="PIRSR000102-1"/>
    </source>
</evidence>
<evidence type="ECO:0000256" key="1">
    <source>
        <dbReference type="ARBA" id="ARBA00003966"/>
    </source>
</evidence>
<comment type="caution">
    <text evidence="9">The sequence shown here is derived from an EMBL/GenBank/DDBJ whole genome shotgun (WGS) entry which is preliminary data.</text>
</comment>
<protein>
    <submittedName>
        <fullName evidence="9">Lactate dehydrogenase</fullName>
    </submittedName>
</protein>
<dbReference type="InterPro" id="IPR036291">
    <property type="entry name" value="NAD(P)-bd_dom_sf"/>
</dbReference>
<dbReference type="Gene3D" id="3.90.110.10">
    <property type="entry name" value="Lactate dehydrogenase/glycoside hydrolase, family 4, C-terminal"/>
    <property type="match status" value="1"/>
</dbReference>
<dbReference type="Pfam" id="PF02866">
    <property type="entry name" value="Ldh_1_C"/>
    <property type="match status" value="1"/>
</dbReference>
<dbReference type="PANTHER" id="PTHR43128:SF16">
    <property type="entry name" value="L-LACTATE DEHYDROGENASE"/>
    <property type="match status" value="1"/>
</dbReference>
<dbReference type="SUPFAM" id="SSF51735">
    <property type="entry name" value="NAD(P)-binding Rossmann-fold domains"/>
    <property type="match status" value="1"/>
</dbReference>
<dbReference type="AlphaFoldDB" id="A0A356LEZ8"/>
<dbReference type="Pfam" id="PF00056">
    <property type="entry name" value="Ldh_1_N"/>
    <property type="match status" value="1"/>
</dbReference>
<dbReference type="GO" id="GO:0006089">
    <property type="term" value="P:lactate metabolic process"/>
    <property type="evidence" value="ECO:0007669"/>
    <property type="project" value="TreeGrafter"/>
</dbReference>
<reference evidence="9 10" key="1">
    <citation type="journal article" date="2018" name="Nat. Biotechnol.">
        <title>A standardized bacterial taxonomy based on genome phylogeny substantially revises the tree of life.</title>
        <authorList>
            <person name="Parks D.H."/>
            <person name="Chuvochina M."/>
            <person name="Waite D.W."/>
            <person name="Rinke C."/>
            <person name="Skarshewski A."/>
            <person name="Chaumeil P.A."/>
            <person name="Hugenholtz P."/>
        </authorList>
    </citation>
    <scope>NUCLEOTIDE SEQUENCE [LARGE SCALE GENOMIC DNA]</scope>
    <source>
        <strain evidence="9">UBA10707</strain>
    </source>
</reference>
<dbReference type="InterPro" id="IPR001557">
    <property type="entry name" value="L-lactate/malate_DH"/>
</dbReference>
<gene>
    <name evidence="9" type="ORF">DD666_09285</name>
</gene>
<evidence type="ECO:0000256" key="6">
    <source>
        <dbReference type="RuleBase" id="RU003369"/>
    </source>
</evidence>
<evidence type="ECO:0000256" key="2">
    <source>
        <dbReference type="ARBA" id="ARBA00023002"/>
    </source>
</evidence>
<evidence type="ECO:0000313" key="9">
    <source>
        <dbReference type="EMBL" id="HBP29593.1"/>
    </source>
</evidence>
<proteinExistence type="inferred from homology"/>
<dbReference type="GO" id="GO:0004459">
    <property type="term" value="F:L-lactate dehydrogenase (NAD+) activity"/>
    <property type="evidence" value="ECO:0007669"/>
    <property type="project" value="TreeGrafter"/>
</dbReference>
<dbReference type="PRINTS" id="PR00086">
    <property type="entry name" value="LLDHDRGNASE"/>
</dbReference>
<dbReference type="InterPro" id="IPR015955">
    <property type="entry name" value="Lactate_DH/Glyco_Ohase_4_C"/>
</dbReference>
<evidence type="ECO:0000259" key="8">
    <source>
        <dbReference type="Pfam" id="PF02866"/>
    </source>
</evidence>
<evidence type="ECO:0000259" key="7">
    <source>
        <dbReference type="Pfam" id="PF00056"/>
    </source>
</evidence>
<dbReference type="InterPro" id="IPR022383">
    <property type="entry name" value="Lactate/malate_DH_C"/>
</dbReference>